<evidence type="ECO:0000259" key="4">
    <source>
        <dbReference type="Pfam" id="PF25869"/>
    </source>
</evidence>
<feature type="domain" description="CusB-like barrel-sandwich hybrid" evidence="5">
    <location>
        <begin position="129"/>
        <end position="246"/>
    </location>
</feature>
<comment type="similarity">
    <text evidence="1">Belongs to the membrane fusion protein (MFP) (TC 8.A.1) family.</text>
</comment>
<feature type="domain" description="CzcB-like C-terminal circularly permuted SH3-like" evidence="7">
    <location>
        <begin position="333"/>
        <end position="393"/>
    </location>
</feature>
<dbReference type="InterPro" id="IPR058792">
    <property type="entry name" value="Beta-barrel_RND_2"/>
</dbReference>
<dbReference type="Pfam" id="PF25869">
    <property type="entry name" value="3HB_CusB"/>
    <property type="match status" value="1"/>
</dbReference>
<dbReference type="Pfam" id="PF25975">
    <property type="entry name" value="CzcB_C"/>
    <property type="match status" value="1"/>
</dbReference>
<evidence type="ECO:0000259" key="7">
    <source>
        <dbReference type="Pfam" id="PF25975"/>
    </source>
</evidence>
<dbReference type="GO" id="GO:0030288">
    <property type="term" value="C:outer membrane-bounded periplasmic space"/>
    <property type="evidence" value="ECO:0007669"/>
    <property type="project" value="TreeGrafter"/>
</dbReference>
<dbReference type="Pfam" id="PF25919">
    <property type="entry name" value="BSH_CusB"/>
    <property type="match status" value="1"/>
</dbReference>
<dbReference type="FunFam" id="2.40.30.170:FF:000010">
    <property type="entry name" value="Efflux RND transporter periplasmic adaptor subunit"/>
    <property type="match status" value="1"/>
</dbReference>
<feature type="domain" description="CusB-like three alpha-helical bundle" evidence="4">
    <location>
        <begin position="165"/>
        <end position="212"/>
    </location>
</feature>
<keyword evidence="9" id="KW-1185">Reference proteome</keyword>
<dbReference type="InterPro" id="IPR006143">
    <property type="entry name" value="RND_pump_MFP"/>
</dbReference>
<dbReference type="InterPro" id="IPR058649">
    <property type="entry name" value="CzcB_C"/>
</dbReference>
<dbReference type="Gene3D" id="2.40.50.320">
    <property type="entry name" value="Copper binding periplasmic protein CusF"/>
    <property type="match status" value="1"/>
</dbReference>
<dbReference type="InterPro" id="IPR021647">
    <property type="entry name" value="CusF_Ec"/>
</dbReference>
<evidence type="ECO:0000259" key="6">
    <source>
        <dbReference type="Pfam" id="PF25954"/>
    </source>
</evidence>
<dbReference type="SUPFAM" id="SSF111369">
    <property type="entry name" value="HlyD-like secretion proteins"/>
    <property type="match status" value="1"/>
</dbReference>
<dbReference type="InterPro" id="IPR051909">
    <property type="entry name" value="MFP_Cation_Efflux"/>
</dbReference>
<gene>
    <name evidence="8" type="ORF">SAMN02745746_02317</name>
</gene>
<reference evidence="9" key="1">
    <citation type="submission" date="2017-04" db="EMBL/GenBank/DDBJ databases">
        <authorList>
            <person name="Varghese N."/>
            <person name="Submissions S."/>
        </authorList>
    </citation>
    <scope>NUCLEOTIDE SEQUENCE [LARGE SCALE GENOMIC DNA]</scope>
    <source>
        <strain evidence="9">DSM 22618</strain>
    </source>
</reference>
<evidence type="ECO:0000259" key="3">
    <source>
        <dbReference type="Pfam" id="PF19335"/>
    </source>
</evidence>
<dbReference type="Pfam" id="PF19335">
    <property type="entry name" value="HMBD"/>
    <property type="match status" value="1"/>
</dbReference>
<evidence type="ECO:0000313" key="9">
    <source>
        <dbReference type="Proteomes" id="UP000192920"/>
    </source>
</evidence>
<dbReference type="GO" id="GO:0015679">
    <property type="term" value="P:plasma membrane copper ion transport"/>
    <property type="evidence" value="ECO:0007669"/>
    <property type="project" value="TreeGrafter"/>
</dbReference>
<protein>
    <submittedName>
        <fullName evidence="8">Membrane fusion protein, Cu(I)/Ag(I) efflux system</fullName>
    </submittedName>
</protein>
<dbReference type="EMBL" id="FXAG01000011">
    <property type="protein sequence ID" value="SMF27642.1"/>
    <property type="molecule type" value="Genomic_DNA"/>
</dbReference>
<evidence type="ECO:0000313" key="8">
    <source>
        <dbReference type="EMBL" id="SMF27642.1"/>
    </source>
</evidence>
<dbReference type="GO" id="GO:0022857">
    <property type="term" value="F:transmembrane transporter activity"/>
    <property type="evidence" value="ECO:0007669"/>
    <property type="project" value="InterPro"/>
</dbReference>
<dbReference type="InterPro" id="IPR058791">
    <property type="entry name" value="3HB_CusB"/>
</dbReference>
<organism evidence="8 9">
    <name type="scientific">Pseudogulbenkiania subflava DSM 22618</name>
    <dbReference type="NCBI Taxonomy" id="1123014"/>
    <lineage>
        <taxon>Bacteria</taxon>
        <taxon>Pseudomonadati</taxon>
        <taxon>Pseudomonadota</taxon>
        <taxon>Betaproteobacteria</taxon>
        <taxon>Neisseriales</taxon>
        <taxon>Chromobacteriaceae</taxon>
        <taxon>Pseudogulbenkiania</taxon>
    </lineage>
</organism>
<dbReference type="PANTHER" id="PTHR30097">
    <property type="entry name" value="CATION EFFLUX SYSTEM PROTEIN CUSB"/>
    <property type="match status" value="1"/>
</dbReference>
<proteinExistence type="inferred from homology"/>
<dbReference type="GO" id="GO:0016020">
    <property type="term" value="C:membrane"/>
    <property type="evidence" value="ECO:0007669"/>
    <property type="project" value="InterPro"/>
</dbReference>
<dbReference type="InterPro" id="IPR045800">
    <property type="entry name" value="HMBD"/>
</dbReference>
<evidence type="ECO:0000259" key="5">
    <source>
        <dbReference type="Pfam" id="PF25919"/>
    </source>
</evidence>
<dbReference type="Pfam" id="PF11604">
    <property type="entry name" value="CusF_Ec"/>
    <property type="match status" value="1"/>
</dbReference>
<dbReference type="Gene3D" id="2.40.30.170">
    <property type="match status" value="1"/>
</dbReference>
<dbReference type="Gene3D" id="2.40.420.20">
    <property type="match status" value="1"/>
</dbReference>
<name>A0A1Y6BTK3_9NEIS</name>
<keyword evidence="2" id="KW-0813">Transport</keyword>
<evidence type="ECO:0000256" key="2">
    <source>
        <dbReference type="ARBA" id="ARBA00022448"/>
    </source>
</evidence>
<sequence length="502" mass="52244">MNKPQYKLVALVVAVALASGGGGYWLARQGLADHPAATTAAGATEDVRKVLYWYDPMVPNQHFDKPGKSPFMDMQLVPKYADEGGAEAGVKIDPGVTQNLGIRLATVESGTLAEPIDAPANVMFNEREVAIVQARSAGFVQRVYARAPGDVVPAGAPIADLLVPEWAGAQQEYLAMLKTGDKALANAARERLRLTGMPESLIKRVEQTGVPHSVVTISAPIGGVIQELDVRSGMTVSMGMTLARINGLGSVWLEAAIPEAQAGRVRTGQPLEARLTAYPGEAFKGKVVAVLPQTNADSRTLRVRIELPNRDGRLKPGMFAEVSLAAGTGKPAIVVPSEAIIRTGTRVVVLLAADGGHYQPVEVQIGQESGGKTVVLKGLEAGQKVVASGQFLIDSEASLKGVVARLTGNTAAPVDASTAPPPPKTAALHQASGKVESIKAGEITISHGPVVSLGWGAMTMTFKLAKPELAAGLKPGDSVAFGFSQSDGDFVVQQLGKTGGGQ</sequence>
<dbReference type="AlphaFoldDB" id="A0A1Y6BTK3"/>
<dbReference type="NCBIfam" id="TIGR01730">
    <property type="entry name" value="RND_mfp"/>
    <property type="match status" value="1"/>
</dbReference>
<dbReference type="STRING" id="1123014.SAMN02745746_02317"/>
<feature type="domain" description="Heavy metal binding" evidence="3">
    <location>
        <begin position="52"/>
        <end position="79"/>
    </location>
</feature>
<accession>A0A1Y6BTK3</accession>
<dbReference type="GO" id="GO:0046914">
    <property type="term" value="F:transition metal ion binding"/>
    <property type="evidence" value="ECO:0007669"/>
    <property type="project" value="TreeGrafter"/>
</dbReference>
<dbReference type="Proteomes" id="UP000192920">
    <property type="component" value="Unassembled WGS sequence"/>
</dbReference>
<dbReference type="Gene3D" id="6.10.140.730">
    <property type="match status" value="1"/>
</dbReference>
<feature type="domain" description="CusB-like beta-barrel" evidence="6">
    <location>
        <begin position="250"/>
        <end position="326"/>
    </location>
</feature>
<dbReference type="Pfam" id="PF25954">
    <property type="entry name" value="Beta-barrel_RND_2"/>
    <property type="match status" value="1"/>
</dbReference>
<dbReference type="Gene3D" id="2.40.50.100">
    <property type="match status" value="1"/>
</dbReference>
<dbReference type="RefSeq" id="WP_085276561.1">
    <property type="nucleotide sequence ID" value="NZ_FXAG01000011.1"/>
</dbReference>
<dbReference type="GO" id="GO:0060003">
    <property type="term" value="P:copper ion export"/>
    <property type="evidence" value="ECO:0007669"/>
    <property type="project" value="TreeGrafter"/>
</dbReference>
<dbReference type="InterPro" id="IPR042230">
    <property type="entry name" value="CusF_sf"/>
</dbReference>
<evidence type="ECO:0000256" key="1">
    <source>
        <dbReference type="ARBA" id="ARBA00009477"/>
    </source>
</evidence>
<dbReference type="PANTHER" id="PTHR30097:SF15">
    <property type="entry name" value="CATION EFFLUX SYSTEM PROTEIN CUSB"/>
    <property type="match status" value="1"/>
</dbReference>
<dbReference type="InterPro" id="IPR058790">
    <property type="entry name" value="BSH_CusB"/>
</dbReference>